<feature type="transmembrane region" description="Helical" evidence="1">
    <location>
        <begin position="345"/>
        <end position="370"/>
    </location>
</feature>
<keyword evidence="5" id="KW-1185">Reference proteome</keyword>
<gene>
    <name evidence="4" type="ORF">PaecuDRAFT_2866</name>
</gene>
<name>E0IAM6_9BACL</name>
<dbReference type="InterPro" id="IPR035919">
    <property type="entry name" value="EAL_sf"/>
</dbReference>
<evidence type="ECO:0000259" key="2">
    <source>
        <dbReference type="PROSITE" id="PS50883"/>
    </source>
</evidence>
<dbReference type="InterPro" id="IPR043128">
    <property type="entry name" value="Rev_trsase/Diguanyl_cyclase"/>
</dbReference>
<reference evidence="4 5" key="1">
    <citation type="submission" date="2010-07" db="EMBL/GenBank/DDBJ databases">
        <title>The draft genome of Paenibacillus curdlanolyticus YK9.</title>
        <authorList>
            <consortium name="US DOE Joint Genome Institute (JGI-PGF)"/>
            <person name="Lucas S."/>
            <person name="Copeland A."/>
            <person name="Lapidus A."/>
            <person name="Cheng J.-F."/>
            <person name="Bruce D."/>
            <person name="Goodwin L."/>
            <person name="Pitluck S."/>
            <person name="Land M.L."/>
            <person name="Hauser L."/>
            <person name="Chang Y.-J."/>
            <person name="Jeffries C."/>
            <person name="Anderson I.J."/>
            <person name="Johnson E."/>
            <person name="Loganathan U."/>
            <person name="Mulhopadhyay B."/>
            <person name="Kyrpides N."/>
            <person name="Woyke T.J."/>
        </authorList>
    </citation>
    <scope>NUCLEOTIDE SEQUENCE [LARGE SCALE GENOMIC DNA]</scope>
    <source>
        <strain evidence="4 5">YK9</strain>
    </source>
</reference>
<organism evidence="4 5">
    <name type="scientific">Paenibacillus curdlanolyticus YK9</name>
    <dbReference type="NCBI Taxonomy" id="717606"/>
    <lineage>
        <taxon>Bacteria</taxon>
        <taxon>Bacillati</taxon>
        <taxon>Bacillota</taxon>
        <taxon>Bacilli</taxon>
        <taxon>Bacillales</taxon>
        <taxon>Paenibacillaceae</taxon>
        <taxon>Paenibacillus</taxon>
    </lineage>
</organism>
<evidence type="ECO:0000313" key="4">
    <source>
        <dbReference type="EMBL" id="EFM10430.1"/>
    </source>
</evidence>
<dbReference type="SMART" id="SM00052">
    <property type="entry name" value="EAL"/>
    <property type="match status" value="1"/>
</dbReference>
<dbReference type="Pfam" id="PF00990">
    <property type="entry name" value="GGDEF"/>
    <property type="match status" value="1"/>
</dbReference>
<dbReference type="SUPFAM" id="SSF55073">
    <property type="entry name" value="Nucleotide cyclase"/>
    <property type="match status" value="1"/>
</dbReference>
<dbReference type="Proteomes" id="UP000005387">
    <property type="component" value="Unassembled WGS sequence"/>
</dbReference>
<dbReference type="CDD" id="cd01949">
    <property type="entry name" value="GGDEF"/>
    <property type="match status" value="1"/>
</dbReference>
<dbReference type="eggNOG" id="COG5001">
    <property type="taxonomic scope" value="Bacteria"/>
</dbReference>
<keyword evidence="1" id="KW-0812">Transmembrane</keyword>
<feature type="transmembrane region" description="Helical" evidence="1">
    <location>
        <begin position="101"/>
        <end position="120"/>
    </location>
</feature>
<dbReference type="Gene3D" id="3.30.70.270">
    <property type="match status" value="1"/>
</dbReference>
<dbReference type="Gene3D" id="3.20.20.450">
    <property type="entry name" value="EAL domain"/>
    <property type="match status" value="1"/>
</dbReference>
<feature type="domain" description="EAL" evidence="2">
    <location>
        <begin position="603"/>
        <end position="857"/>
    </location>
</feature>
<dbReference type="PANTHER" id="PTHR44757">
    <property type="entry name" value="DIGUANYLATE CYCLASE DGCP"/>
    <property type="match status" value="1"/>
</dbReference>
<dbReference type="Pfam" id="PF00563">
    <property type="entry name" value="EAL"/>
    <property type="match status" value="1"/>
</dbReference>
<evidence type="ECO:0000259" key="3">
    <source>
        <dbReference type="PROSITE" id="PS50887"/>
    </source>
</evidence>
<accession>E0IAM6</accession>
<dbReference type="PROSITE" id="PS50887">
    <property type="entry name" value="GGDEF"/>
    <property type="match status" value="1"/>
</dbReference>
<feature type="transmembrane region" description="Helical" evidence="1">
    <location>
        <begin position="9"/>
        <end position="27"/>
    </location>
</feature>
<feature type="transmembrane region" description="Helical" evidence="1">
    <location>
        <begin position="178"/>
        <end position="198"/>
    </location>
</feature>
<dbReference type="InterPro" id="IPR001633">
    <property type="entry name" value="EAL_dom"/>
</dbReference>
<dbReference type="AlphaFoldDB" id="E0IAM6"/>
<dbReference type="InterPro" id="IPR052155">
    <property type="entry name" value="Biofilm_reg_signaling"/>
</dbReference>
<evidence type="ECO:0000256" key="1">
    <source>
        <dbReference type="SAM" id="Phobius"/>
    </source>
</evidence>
<dbReference type="InterPro" id="IPR029787">
    <property type="entry name" value="Nucleotide_cyclase"/>
</dbReference>
<feature type="transmembrane region" description="Helical" evidence="1">
    <location>
        <begin position="60"/>
        <end position="81"/>
    </location>
</feature>
<dbReference type="NCBIfam" id="TIGR00254">
    <property type="entry name" value="GGDEF"/>
    <property type="match status" value="1"/>
</dbReference>
<dbReference type="PROSITE" id="PS50883">
    <property type="entry name" value="EAL"/>
    <property type="match status" value="1"/>
</dbReference>
<dbReference type="InterPro" id="IPR000160">
    <property type="entry name" value="GGDEF_dom"/>
</dbReference>
<evidence type="ECO:0000313" key="5">
    <source>
        <dbReference type="Proteomes" id="UP000005387"/>
    </source>
</evidence>
<dbReference type="STRING" id="717606.PaecuDRAFT_2866"/>
<dbReference type="SMART" id="SM00267">
    <property type="entry name" value="GGDEF"/>
    <property type="match status" value="1"/>
</dbReference>
<feature type="domain" description="GGDEF" evidence="3">
    <location>
        <begin position="464"/>
        <end position="595"/>
    </location>
</feature>
<sequence length="861" mass="96662">MNRPQPFRVYRKMIVYSLIGLFAYLSYAYPVELFFGTGFSCGGALLLLASQLFGWRAGLLLLVLVHGAVISFVLPSSSFLLHTVEIALTAALASRWRKLGMIGANALYWLFIGMPMQLYMHWHAGHSTQETLFFTYTVLAGGLGNALIAELAQKYGRVSVLLGHASARTGATLRISRALLHITLAAMLGSSMLFFINGGHTFKENMMRDLKQQASQSAMMLELGFQAMSDAELRGLRLHGYLELADVRNLIQNVLSSTPYEAELHSRDGQSLLIVSNGTMPMQQWHGLVSRQKNGPLHGQMWSPEPPGPGLAGEQWMKMSYTYPVYLDDFVLYVRLPLDSYRNEVYSVYAAQLMSGIYISIIFGLFALFIHRFLVRAVHRLAMMSAGIPDKVKAGEALVWPQSNLEEINWLVSNFRVVTLKLSTMFKESRELAYYDSLTGLPNRLHFHEHLRQAVEQAQQSEGQEVYVMFVDLDRFKHINDTLGHAVGDLLLQQVAVRLSRDLEPHMFMARLGGDEFVLVLIAEEEEARALATELLADLENPFHIGGEELYVTASVGIGSSAISGLEAETIVKNADFAMYDSKAIGGNGYSFFTPPKTDLSQRMRLEFELRKAVDRRQLQLHYMPIYDRGAERTISIEALLRWTHPEYGPISPGVFIPMAESCGLLKPIGEWVAREACRQIKEWLDNGEPVVPVAINLSPTQIQLHGIVDYLEELLTETGIPPELLEVEITEEVFAKHPERVIAELHRLKQRGVKVWIDDFGTGYSSLGLLNRMPVDGFKIDRTFVHELDRDKDKLSIVQTMLLLAQARNWLVVAEGVETNGESEALKTAGCCLQQGFYYSRALPAQEMGKWFGRGGMRIE</sequence>
<dbReference type="SUPFAM" id="SSF141868">
    <property type="entry name" value="EAL domain-like"/>
    <property type="match status" value="1"/>
</dbReference>
<dbReference type="CDD" id="cd01948">
    <property type="entry name" value="EAL"/>
    <property type="match status" value="1"/>
</dbReference>
<proteinExistence type="predicted"/>
<keyword evidence="1" id="KW-1133">Transmembrane helix</keyword>
<keyword evidence="1" id="KW-0472">Membrane</keyword>
<protein>
    <submittedName>
        <fullName evidence="4">Diguanylate cyclase/phosphodiesterase</fullName>
    </submittedName>
</protein>
<dbReference type="PANTHER" id="PTHR44757:SF2">
    <property type="entry name" value="BIOFILM ARCHITECTURE MAINTENANCE PROTEIN MBAA"/>
    <property type="match status" value="1"/>
</dbReference>
<dbReference type="EMBL" id="AEDD01000007">
    <property type="protein sequence ID" value="EFM10430.1"/>
    <property type="molecule type" value="Genomic_DNA"/>
</dbReference>